<dbReference type="Proteomes" id="UP000184388">
    <property type="component" value="Unassembled WGS sequence"/>
</dbReference>
<name>A0A9X8N0H2_9ACTN</name>
<reference evidence="3" key="1">
    <citation type="submission" date="2016-11" db="EMBL/GenBank/DDBJ databases">
        <authorList>
            <person name="Jaros S."/>
            <person name="Januszkiewicz K."/>
            <person name="Wedrychowicz H."/>
        </authorList>
    </citation>
    <scope>NUCLEOTIDE SEQUENCE [LARGE SCALE GENOMIC DNA]</scope>
    <source>
        <strain evidence="3">CGMCC 4.3555</strain>
    </source>
</reference>
<evidence type="ECO:0000313" key="3">
    <source>
        <dbReference type="Proteomes" id="UP000184388"/>
    </source>
</evidence>
<dbReference type="EMBL" id="FRBK01000011">
    <property type="protein sequence ID" value="SHM52034.1"/>
    <property type="molecule type" value="Genomic_DNA"/>
</dbReference>
<dbReference type="AlphaFoldDB" id="A0A9X8N0H2"/>
<sequence>MPASHHDNNGPRTNHDEALHEALVFERYGRPLHEILWEETRHPLPDLLKERHRRPQLPAAPVQHQHQSQPDPDAAAHRAALLAAIAPRRARSAA</sequence>
<comment type="caution">
    <text evidence="2">The sequence shown here is derived from an EMBL/GenBank/DDBJ whole genome shotgun (WGS) entry which is preliminary data.</text>
</comment>
<dbReference type="RefSeq" id="WP_167390789.1">
    <property type="nucleotide sequence ID" value="NZ_FRBK01000011.1"/>
</dbReference>
<organism evidence="2 3">
    <name type="scientific">Streptomyces yunnanensis</name>
    <dbReference type="NCBI Taxonomy" id="156453"/>
    <lineage>
        <taxon>Bacteria</taxon>
        <taxon>Bacillati</taxon>
        <taxon>Actinomycetota</taxon>
        <taxon>Actinomycetes</taxon>
        <taxon>Kitasatosporales</taxon>
        <taxon>Streptomycetaceae</taxon>
        <taxon>Streptomyces</taxon>
    </lineage>
</organism>
<evidence type="ECO:0000256" key="1">
    <source>
        <dbReference type="SAM" id="MobiDB-lite"/>
    </source>
</evidence>
<gene>
    <name evidence="2" type="ORF">SAMN05216268_111286</name>
</gene>
<accession>A0A9X8N0H2</accession>
<protein>
    <submittedName>
        <fullName evidence="2">Uncharacterized protein</fullName>
    </submittedName>
</protein>
<evidence type="ECO:0000313" key="2">
    <source>
        <dbReference type="EMBL" id="SHM52034.1"/>
    </source>
</evidence>
<proteinExistence type="predicted"/>
<feature type="region of interest" description="Disordered" evidence="1">
    <location>
        <begin position="48"/>
        <end position="76"/>
    </location>
</feature>